<keyword evidence="11" id="KW-1185">Reference proteome</keyword>
<evidence type="ECO:0000256" key="4">
    <source>
        <dbReference type="ARBA" id="ARBA00022827"/>
    </source>
</evidence>
<evidence type="ECO:0000256" key="3">
    <source>
        <dbReference type="ARBA" id="ARBA00022630"/>
    </source>
</evidence>
<dbReference type="InterPro" id="IPR046373">
    <property type="entry name" value="Acyl-CoA_Oxase/DH_mid-dom_sf"/>
</dbReference>
<proteinExistence type="inferred from homology"/>
<feature type="domain" description="Acyl-CoA dehydrogenase/oxidase N-terminal" evidence="9">
    <location>
        <begin position="6"/>
        <end position="118"/>
    </location>
</feature>
<dbReference type="Gene3D" id="1.10.540.10">
    <property type="entry name" value="Acyl-CoA dehydrogenase/oxidase, N-terminal domain"/>
    <property type="match status" value="1"/>
</dbReference>
<comment type="cofactor">
    <cofactor evidence="1 6">
        <name>FAD</name>
        <dbReference type="ChEBI" id="CHEBI:57692"/>
    </cofactor>
</comment>
<dbReference type="Gene3D" id="1.20.140.10">
    <property type="entry name" value="Butyryl-CoA Dehydrogenase, subunit A, domain 3"/>
    <property type="match status" value="1"/>
</dbReference>
<feature type="domain" description="Acyl-CoA dehydrogenase/oxidase C-terminal" evidence="7">
    <location>
        <begin position="227"/>
        <end position="382"/>
    </location>
</feature>
<sequence length="390" mass="43149">MFVDYTDAQKELRREFRAYFSDLIKPEHREELRNAESGDLYKELILQQGKDQMLAVGWPEEYGGRGLSESEQLIRYEEALLAGAPTPFVTLNTVGPAIISRGTEEQKQRFLPGIASGELHFAIGYTEPSAGTDLAALTTSAVKKDDHYLVNGSKIFTSGAEGADYVWLAARTDPEAPKHKGISILVAETADPGFALGPIHTMGGVRTNVTYYEDVKVPLDMIIGKENGGWRLITEQLNHERVGLAAWGIQGWKLFRDTLEWARETKGPDGQRVIDEPLAQRNLAEVYSHLEAMRVMNARMSWQLDQGEMDAVFPSAIKVYSTEIMLELCRLLMEVVGPHALLSGTSEGAALHGNLEHEHRRATINTFGGGVVEVLRGLVATHGLGMPQHR</sequence>
<dbReference type="InterPro" id="IPR009075">
    <property type="entry name" value="AcylCo_DH/oxidase_C"/>
</dbReference>
<dbReference type="PANTHER" id="PTHR43292:SF3">
    <property type="entry name" value="ACYL-COA DEHYDROGENASE FADE29"/>
    <property type="match status" value="1"/>
</dbReference>
<evidence type="ECO:0000256" key="5">
    <source>
        <dbReference type="ARBA" id="ARBA00023002"/>
    </source>
</evidence>
<dbReference type="Proteomes" id="UP000326287">
    <property type="component" value="Chromosome"/>
</dbReference>
<dbReference type="InterPro" id="IPR009100">
    <property type="entry name" value="AcylCoA_DH/oxidase_NM_dom_sf"/>
</dbReference>
<name>A0A5P9NIR2_9GAMM</name>
<dbReference type="KEGG" id="halc:EY643_08600"/>
<accession>A0A5P9NIR2</accession>
<dbReference type="Gene3D" id="2.40.110.10">
    <property type="entry name" value="Butyryl-CoA Dehydrogenase, subunit A, domain 2"/>
    <property type="match status" value="1"/>
</dbReference>
<evidence type="ECO:0000256" key="2">
    <source>
        <dbReference type="ARBA" id="ARBA00009347"/>
    </source>
</evidence>
<evidence type="ECO:0000259" key="8">
    <source>
        <dbReference type="Pfam" id="PF02770"/>
    </source>
</evidence>
<dbReference type="GO" id="GO:0016627">
    <property type="term" value="F:oxidoreductase activity, acting on the CH-CH group of donors"/>
    <property type="evidence" value="ECO:0007669"/>
    <property type="project" value="InterPro"/>
</dbReference>
<gene>
    <name evidence="10" type="ORF">EY643_08600</name>
</gene>
<dbReference type="SUPFAM" id="SSF56645">
    <property type="entry name" value="Acyl-CoA dehydrogenase NM domain-like"/>
    <property type="match status" value="1"/>
</dbReference>
<evidence type="ECO:0000259" key="7">
    <source>
        <dbReference type="Pfam" id="PF00441"/>
    </source>
</evidence>
<dbReference type="InterPro" id="IPR037069">
    <property type="entry name" value="AcylCoA_DH/ox_N_sf"/>
</dbReference>
<dbReference type="GO" id="GO:0050660">
    <property type="term" value="F:flavin adenine dinucleotide binding"/>
    <property type="evidence" value="ECO:0007669"/>
    <property type="project" value="InterPro"/>
</dbReference>
<dbReference type="AlphaFoldDB" id="A0A5P9NIR2"/>
<dbReference type="OrthoDB" id="9770681at2"/>
<dbReference type="EMBL" id="CP036422">
    <property type="protein sequence ID" value="QFU75711.1"/>
    <property type="molecule type" value="Genomic_DNA"/>
</dbReference>
<evidence type="ECO:0000256" key="6">
    <source>
        <dbReference type="RuleBase" id="RU362125"/>
    </source>
</evidence>
<evidence type="ECO:0000313" key="10">
    <source>
        <dbReference type="EMBL" id="QFU75711.1"/>
    </source>
</evidence>
<dbReference type="InterPro" id="IPR006091">
    <property type="entry name" value="Acyl-CoA_Oxase/DH_mid-dom"/>
</dbReference>
<dbReference type="InterPro" id="IPR052161">
    <property type="entry name" value="Mycobact_Acyl-CoA_DH"/>
</dbReference>
<evidence type="ECO:0000256" key="1">
    <source>
        <dbReference type="ARBA" id="ARBA00001974"/>
    </source>
</evidence>
<dbReference type="InterPro" id="IPR036250">
    <property type="entry name" value="AcylCo_DH-like_C"/>
</dbReference>
<dbReference type="GO" id="GO:0005886">
    <property type="term" value="C:plasma membrane"/>
    <property type="evidence" value="ECO:0007669"/>
    <property type="project" value="TreeGrafter"/>
</dbReference>
<dbReference type="Pfam" id="PF02771">
    <property type="entry name" value="Acyl-CoA_dh_N"/>
    <property type="match status" value="1"/>
</dbReference>
<evidence type="ECO:0000259" key="9">
    <source>
        <dbReference type="Pfam" id="PF02771"/>
    </source>
</evidence>
<keyword evidence="5 6" id="KW-0560">Oxidoreductase</keyword>
<evidence type="ECO:0000313" key="11">
    <source>
        <dbReference type="Proteomes" id="UP000326287"/>
    </source>
</evidence>
<dbReference type="Pfam" id="PF00441">
    <property type="entry name" value="Acyl-CoA_dh_1"/>
    <property type="match status" value="1"/>
</dbReference>
<dbReference type="InterPro" id="IPR013786">
    <property type="entry name" value="AcylCoA_DH/ox_N"/>
</dbReference>
<comment type="similarity">
    <text evidence="2 6">Belongs to the acyl-CoA dehydrogenase family.</text>
</comment>
<keyword evidence="3 6" id="KW-0285">Flavoprotein</keyword>
<dbReference type="RefSeq" id="WP_152661818.1">
    <property type="nucleotide sequence ID" value="NZ_CP036422.1"/>
</dbReference>
<protein>
    <submittedName>
        <fullName evidence="10">Acyl-CoA dehydrogenase</fullName>
    </submittedName>
</protein>
<organism evidence="10 11">
    <name type="scientific">Halioglobus maricola</name>
    <dbReference type="NCBI Taxonomy" id="2601894"/>
    <lineage>
        <taxon>Bacteria</taxon>
        <taxon>Pseudomonadati</taxon>
        <taxon>Pseudomonadota</taxon>
        <taxon>Gammaproteobacteria</taxon>
        <taxon>Cellvibrionales</taxon>
        <taxon>Halieaceae</taxon>
        <taxon>Halioglobus</taxon>
    </lineage>
</organism>
<dbReference type="PANTHER" id="PTHR43292">
    <property type="entry name" value="ACYL-COA DEHYDROGENASE"/>
    <property type="match status" value="1"/>
</dbReference>
<feature type="domain" description="Acyl-CoA oxidase/dehydrogenase middle" evidence="8">
    <location>
        <begin position="122"/>
        <end position="208"/>
    </location>
</feature>
<dbReference type="Pfam" id="PF02770">
    <property type="entry name" value="Acyl-CoA_dh_M"/>
    <property type="match status" value="1"/>
</dbReference>
<keyword evidence="4 6" id="KW-0274">FAD</keyword>
<dbReference type="SUPFAM" id="SSF47203">
    <property type="entry name" value="Acyl-CoA dehydrogenase C-terminal domain-like"/>
    <property type="match status" value="1"/>
</dbReference>
<reference evidence="10 11" key="1">
    <citation type="submission" date="2019-02" db="EMBL/GenBank/DDBJ databases">
        <authorList>
            <person name="Li S.-H."/>
        </authorList>
    </citation>
    <scope>NUCLEOTIDE SEQUENCE [LARGE SCALE GENOMIC DNA]</scope>
    <source>
        <strain evidence="10 11">IMCC14385</strain>
    </source>
</reference>